<feature type="compositionally biased region" description="Basic and acidic residues" evidence="1">
    <location>
        <begin position="46"/>
        <end position="81"/>
    </location>
</feature>
<dbReference type="EMBL" id="CABPRJ010000483">
    <property type="protein sequence ID" value="VVC28681.1"/>
    <property type="molecule type" value="Genomic_DNA"/>
</dbReference>
<reference evidence="2 3" key="1">
    <citation type="submission" date="2019-08" db="EMBL/GenBank/DDBJ databases">
        <authorList>
            <person name="Alioto T."/>
            <person name="Alioto T."/>
            <person name="Gomez Garrido J."/>
        </authorList>
    </citation>
    <scope>NUCLEOTIDE SEQUENCE [LARGE SCALE GENOMIC DNA]</scope>
</reference>
<proteinExistence type="predicted"/>
<evidence type="ECO:0000313" key="2">
    <source>
        <dbReference type="EMBL" id="VVC28681.1"/>
    </source>
</evidence>
<feature type="region of interest" description="Disordered" evidence="1">
    <location>
        <begin position="38"/>
        <end position="89"/>
    </location>
</feature>
<accession>A0A5E4MFS0</accession>
<protein>
    <submittedName>
        <fullName evidence="2">Uncharacterized protein</fullName>
    </submittedName>
</protein>
<dbReference type="OrthoDB" id="6629688at2759"/>
<keyword evidence="3" id="KW-1185">Reference proteome</keyword>
<sequence>MALHDHNYVIPANHAEEEKVGVSNIHLQDHTYVQQLPIAQIQPQQEADRSIQNKEYEKKPVQQEEKEPVHQEEQREPDMKNQHIKMKKN</sequence>
<organism evidence="2 3">
    <name type="scientific">Cinara cedri</name>
    <dbReference type="NCBI Taxonomy" id="506608"/>
    <lineage>
        <taxon>Eukaryota</taxon>
        <taxon>Metazoa</taxon>
        <taxon>Ecdysozoa</taxon>
        <taxon>Arthropoda</taxon>
        <taxon>Hexapoda</taxon>
        <taxon>Insecta</taxon>
        <taxon>Pterygota</taxon>
        <taxon>Neoptera</taxon>
        <taxon>Paraneoptera</taxon>
        <taxon>Hemiptera</taxon>
        <taxon>Sternorrhyncha</taxon>
        <taxon>Aphidomorpha</taxon>
        <taxon>Aphidoidea</taxon>
        <taxon>Aphididae</taxon>
        <taxon>Lachninae</taxon>
        <taxon>Cinara</taxon>
    </lineage>
</organism>
<name>A0A5E4MFS0_9HEMI</name>
<gene>
    <name evidence="2" type="ORF">CINCED_3A014531</name>
</gene>
<evidence type="ECO:0000256" key="1">
    <source>
        <dbReference type="SAM" id="MobiDB-lite"/>
    </source>
</evidence>
<evidence type="ECO:0000313" key="3">
    <source>
        <dbReference type="Proteomes" id="UP000325440"/>
    </source>
</evidence>
<dbReference type="AlphaFoldDB" id="A0A5E4MFS0"/>
<dbReference type="Proteomes" id="UP000325440">
    <property type="component" value="Unassembled WGS sequence"/>
</dbReference>